<evidence type="ECO:0000313" key="1">
    <source>
        <dbReference type="EMBL" id="ERZ97844.1"/>
    </source>
</evidence>
<proteinExistence type="predicted"/>
<dbReference type="HOGENOM" id="CLU_2062722_0_0_1"/>
<reference evidence="1" key="1">
    <citation type="submission" date="2013-07" db="EMBL/GenBank/DDBJ databases">
        <title>The genome of an arbuscular mycorrhizal fungus provides insights into the evolution of the oldest plant symbiosis.</title>
        <authorList>
            <consortium name="DOE Joint Genome Institute"/>
            <person name="Tisserant E."/>
            <person name="Malbreil M."/>
            <person name="Kuo A."/>
            <person name="Kohler A."/>
            <person name="Symeonidi A."/>
            <person name="Balestrini R."/>
            <person name="Charron P."/>
            <person name="Duensing N."/>
            <person name="Frei-dit-Frey N."/>
            <person name="Gianinazzi-Pearson V."/>
            <person name="Gilbert B."/>
            <person name="Handa Y."/>
            <person name="Hijri M."/>
            <person name="Kaul R."/>
            <person name="Kawaguchi M."/>
            <person name="Krajinski F."/>
            <person name="Lammers P."/>
            <person name="Lapierre D."/>
            <person name="Masclaux F.G."/>
            <person name="Murat C."/>
            <person name="Morin E."/>
            <person name="Ndikumana S."/>
            <person name="Pagni M."/>
            <person name="Petitpierre D."/>
            <person name="Requena N."/>
            <person name="Rosikiewicz P."/>
            <person name="Riley R."/>
            <person name="Saito K."/>
            <person name="San Clemente H."/>
            <person name="Shapiro H."/>
            <person name="van Tuinen D."/>
            <person name="Becard G."/>
            <person name="Bonfante P."/>
            <person name="Paszkowski U."/>
            <person name="Shachar-Hill Y."/>
            <person name="Young J.P."/>
            <person name="Sanders I.R."/>
            <person name="Henrissat B."/>
            <person name="Rensing S.A."/>
            <person name="Grigoriev I.V."/>
            <person name="Corradi N."/>
            <person name="Roux C."/>
            <person name="Martin F."/>
        </authorList>
    </citation>
    <scope>NUCLEOTIDE SEQUENCE</scope>
    <source>
        <strain evidence="1">DAOM 197198</strain>
    </source>
</reference>
<accession>U9SPK9</accession>
<sequence>MCHMLVKDHEPDMLCSKLSILLHQSFLLIIFDHERRNTECTLKILFRHLYLKFTIFILRIVELITCRLRRTSLKFTITRERNVCSSHLSRETYESTGRKFLNLKLQIDYKVTGHEFRED</sequence>
<protein>
    <submittedName>
        <fullName evidence="1">Uncharacterized protein</fullName>
    </submittedName>
</protein>
<dbReference type="AlphaFoldDB" id="U9SPK9"/>
<dbReference type="EMBL" id="KI299258">
    <property type="protein sequence ID" value="ERZ97844.1"/>
    <property type="molecule type" value="Genomic_DNA"/>
</dbReference>
<name>U9SPK9_RHIID</name>
<gene>
    <name evidence="1" type="ORF">GLOINDRAFT_88779</name>
</gene>
<organism evidence="1">
    <name type="scientific">Rhizophagus irregularis (strain DAOM 181602 / DAOM 197198 / MUCL 43194)</name>
    <name type="common">Arbuscular mycorrhizal fungus</name>
    <name type="synonym">Glomus intraradices</name>
    <dbReference type="NCBI Taxonomy" id="747089"/>
    <lineage>
        <taxon>Eukaryota</taxon>
        <taxon>Fungi</taxon>
        <taxon>Fungi incertae sedis</taxon>
        <taxon>Mucoromycota</taxon>
        <taxon>Glomeromycotina</taxon>
        <taxon>Glomeromycetes</taxon>
        <taxon>Glomerales</taxon>
        <taxon>Glomeraceae</taxon>
        <taxon>Rhizophagus</taxon>
    </lineage>
</organism>